<dbReference type="GO" id="GO:0016887">
    <property type="term" value="F:ATP hydrolysis activity"/>
    <property type="evidence" value="ECO:0007669"/>
    <property type="project" value="InterPro"/>
</dbReference>
<evidence type="ECO:0000256" key="7">
    <source>
        <dbReference type="ARBA" id="ARBA00023136"/>
    </source>
</evidence>
<feature type="transmembrane region" description="Helical" evidence="8">
    <location>
        <begin position="178"/>
        <end position="196"/>
    </location>
</feature>
<dbReference type="Gene3D" id="3.40.50.300">
    <property type="entry name" value="P-loop containing nucleotide triphosphate hydrolases"/>
    <property type="match status" value="1"/>
</dbReference>
<dbReference type="InterPro" id="IPR011527">
    <property type="entry name" value="ABC1_TM_dom"/>
</dbReference>
<dbReference type="InterPro" id="IPR036640">
    <property type="entry name" value="ABC1_TM_sf"/>
</dbReference>
<proteinExistence type="inferred from homology"/>
<dbReference type="Pfam" id="PF00005">
    <property type="entry name" value="ABC_tran"/>
    <property type="match status" value="1"/>
</dbReference>
<dbReference type="GO" id="GO:0090374">
    <property type="term" value="P:oligopeptide export from mitochondrion"/>
    <property type="evidence" value="ECO:0007669"/>
    <property type="project" value="TreeGrafter"/>
</dbReference>
<dbReference type="PROSITE" id="PS50929">
    <property type="entry name" value="ABC_TM1F"/>
    <property type="match status" value="1"/>
</dbReference>
<keyword evidence="12" id="KW-1185">Reference proteome</keyword>
<dbReference type="CDD" id="cd18577">
    <property type="entry name" value="ABC_6TM_Pgp_ABCB1_D1_like"/>
    <property type="match status" value="1"/>
</dbReference>
<dbReference type="InterPro" id="IPR017871">
    <property type="entry name" value="ABC_transporter-like_CS"/>
</dbReference>
<evidence type="ECO:0000256" key="1">
    <source>
        <dbReference type="ARBA" id="ARBA00004141"/>
    </source>
</evidence>
<feature type="transmembrane region" description="Helical" evidence="8">
    <location>
        <begin position="102"/>
        <end position="128"/>
    </location>
</feature>
<organism evidence="11 12">
    <name type="scientific">Pristionchus mayeri</name>
    <dbReference type="NCBI Taxonomy" id="1317129"/>
    <lineage>
        <taxon>Eukaryota</taxon>
        <taxon>Metazoa</taxon>
        <taxon>Ecdysozoa</taxon>
        <taxon>Nematoda</taxon>
        <taxon>Chromadorea</taxon>
        <taxon>Rhabditida</taxon>
        <taxon>Rhabditina</taxon>
        <taxon>Diplogasteromorpha</taxon>
        <taxon>Diplogasteroidea</taxon>
        <taxon>Neodiplogasteridae</taxon>
        <taxon>Pristionchus</taxon>
    </lineage>
</organism>
<feature type="domain" description="ABC transmembrane type-1" evidence="10">
    <location>
        <begin position="58"/>
        <end position="346"/>
    </location>
</feature>
<reference evidence="12" key="1">
    <citation type="submission" date="2022-10" db="EMBL/GenBank/DDBJ databases">
        <title>Genome assembly of Pristionchus species.</title>
        <authorList>
            <person name="Yoshida K."/>
            <person name="Sommer R.J."/>
        </authorList>
    </citation>
    <scope>NUCLEOTIDE SEQUENCE [LARGE SCALE GENOMIC DNA]</scope>
    <source>
        <strain evidence="12">RS5460</strain>
    </source>
</reference>
<comment type="similarity">
    <text evidence="2">Belongs to the ABC transporter superfamily. ABCB family. Multidrug resistance exporter (TC 3.A.1.201) subfamily.</text>
</comment>
<keyword evidence="5" id="KW-0067">ATP-binding</keyword>
<accession>A0AAN5CI90</accession>
<evidence type="ECO:0000256" key="5">
    <source>
        <dbReference type="ARBA" id="ARBA00022840"/>
    </source>
</evidence>
<dbReference type="InterPro" id="IPR027417">
    <property type="entry name" value="P-loop_NTPase"/>
</dbReference>
<dbReference type="AlphaFoldDB" id="A0AAN5CI90"/>
<evidence type="ECO:0000256" key="6">
    <source>
        <dbReference type="ARBA" id="ARBA00022989"/>
    </source>
</evidence>
<dbReference type="PROSITE" id="PS50893">
    <property type="entry name" value="ABC_TRANSPORTER_2"/>
    <property type="match status" value="1"/>
</dbReference>
<dbReference type="PROSITE" id="PS00211">
    <property type="entry name" value="ABC_TRANSPORTER_1"/>
    <property type="match status" value="1"/>
</dbReference>
<evidence type="ECO:0000256" key="3">
    <source>
        <dbReference type="ARBA" id="ARBA00022692"/>
    </source>
</evidence>
<evidence type="ECO:0000313" key="11">
    <source>
        <dbReference type="EMBL" id="GMR44901.1"/>
    </source>
</evidence>
<feature type="domain" description="ABC transporter" evidence="9">
    <location>
        <begin position="381"/>
        <end position="621"/>
    </location>
</feature>
<feature type="transmembrane region" description="Helical" evidence="8">
    <location>
        <begin position="55"/>
        <end position="82"/>
    </location>
</feature>
<dbReference type="PANTHER" id="PTHR43394">
    <property type="entry name" value="ATP-DEPENDENT PERMEASE MDL1, MITOCHONDRIAL"/>
    <property type="match status" value="1"/>
</dbReference>
<evidence type="ECO:0000313" key="12">
    <source>
        <dbReference type="Proteomes" id="UP001328107"/>
    </source>
</evidence>
<dbReference type="SUPFAM" id="SSF52540">
    <property type="entry name" value="P-loop containing nucleoside triphosphate hydrolases"/>
    <property type="match status" value="1"/>
</dbReference>
<feature type="non-terminal residue" evidence="11">
    <location>
        <position position="641"/>
    </location>
</feature>
<comment type="subcellular location">
    <subcellularLocation>
        <location evidence="1">Membrane</location>
        <topology evidence="1">Multi-pass membrane protein</topology>
    </subcellularLocation>
</comment>
<dbReference type="Proteomes" id="UP001328107">
    <property type="component" value="Unassembled WGS sequence"/>
</dbReference>
<gene>
    <name evidence="11" type="ORF">PMAYCL1PPCAC_15096</name>
</gene>
<name>A0AAN5CI90_9BILA</name>
<sequence length="641" mass="70943">LQDSGDEEVKPVEKSAFDKFVNYIFCRGDLAKQTLKVRPVAFTELFRYAEKQDLLLLWLGSLCAIASGACQPIIAMVSAGIFNLMLVSDVTTPEFRVDAFKYVHIYIGIGIGVTIVNFLNFTCFDIVCSRLQTRTRVQFIKSILRQNAGWYDENHTGALISQLNDNMDRMREGVGDKLGLLIRGLSMFVCSLLISFSMEWRVALFMSLLAPAVCLTMSIMARKLSSSTAKELGEAGRAGAVAEESVLGVRTVQAFNGQQEMANRYRDSLLRGKKHALRKIFWGGFFGGIFFFILQTYLGCGIFYGGYLLRVGVVSEPGPVFSVVMVMMISAYFLGMVSPQLLVLLNSRVAAAIVYKTIDRVPLIDAYSERGDKPASLTGRIEFRNVHFRYPSRKDTKVWRPVLNGFTLCIEAGETVAFVGHSGCGKSTSIGLLTRLYEAERGEVLIDGHEVRTLNLQWLRQHVGIVQQEPILFNDTVAVNIRLGNPDMTSEDMERVCRMTNAHDFVSRLPKDYDTHIGDGGVQLSGGQKQRIAIARALAGNPKILLLDEATSALDADSESIVQEALDTAAVGRTTIMIAHRLATVRNADTIVVFDKGEILEMGTHDDLLARGGRYYELVNAQQIDADDVDSAIDDAEDELD</sequence>
<dbReference type="FunFam" id="3.40.50.300:FF:000916">
    <property type="entry name" value="ABC transporter B family member 9"/>
    <property type="match status" value="1"/>
</dbReference>
<dbReference type="PANTHER" id="PTHR43394:SF27">
    <property type="entry name" value="ATP-DEPENDENT TRANSLOCASE ABCB1-LIKE"/>
    <property type="match status" value="1"/>
</dbReference>
<dbReference type="GO" id="GO:0005524">
    <property type="term" value="F:ATP binding"/>
    <property type="evidence" value="ECO:0007669"/>
    <property type="project" value="UniProtKB-KW"/>
</dbReference>
<evidence type="ECO:0000259" key="10">
    <source>
        <dbReference type="PROSITE" id="PS50929"/>
    </source>
</evidence>
<dbReference type="SUPFAM" id="SSF90123">
    <property type="entry name" value="ABC transporter transmembrane region"/>
    <property type="match status" value="1"/>
</dbReference>
<dbReference type="GO" id="GO:0015421">
    <property type="term" value="F:ABC-type oligopeptide transporter activity"/>
    <property type="evidence" value="ECO:0007669"/>
    <property type="project" value="TreeGrafter"/>
</dbReference>
<keyword evidence="3 8" id="KW-0812">Transmembrane</keyword>
<evidence type="ECO:0008006" key="13">
    <source>
        <dbReference type="Google" id="ProtNLM"/>
    </source>
</evidence>
<keyword evidence="4" id="KW-0547">Nucleotide-binding</keyword>
<keyword evidence="7 8" id="KW-0472">Membrane</keyword>
<feature type="non-terminal residue" evidence="11">
    <location>
        <position position="1"/>
    </location>
</feature>
<protein>
    <recommendedName>
        <fullName evidence="13">ABC transporter ATP-binding protein</fullName>
    </recommendedName>
</protein>
<evidence type="ECO:0000259" key="9">
    <source>
        <dbReference type="PROSITE" id="PS50893"/>
    </source>
</evidence>
<evidence type="ECO:0000256" key="4">
    <source>
        <dbReference type="ARBA" id="ARBA00022741"/>
    </source>
</evidence>
<dbReference type="InterPro" id="IPR003593">
    <property type="entry name" value="AAA+_ATPase"/>
</dbReference>
<dbReference type="SMART" id="SM00382">
    <property type="entry name" value="AAA"/>
    <property type="match status" value="1"/>
</dbReference>
<dbReference type="CDD" id="cd03249">
    <property type="entry name" value="ABC_MTABC3_MDL1_MDL2"/>
    <property type="match status" value="1"/>
</dbReference>
<dbReference type="EMBL" id="BTRK01000004">
    <property type="protein sequence ID" value="GMR44901.1"/>
    <property type="molecule type" value="Genomic_DNA"/>
</dbReference>
<dbReference type="GO" id="GO:0005743">
    <property type="term" value="C:mitochondrial inner membrane"/>
    <property type="evidence" value="ECO:0007669"/>
    <property type="project" value="TreeGrafter"/>
</dbReference>
<feature type="transmembrane region" description="Helical" evidence="8">
    <location>
        <begin position="319"/>
        <end position="338"/>
    </location>
</feature>
<feature type="transmembrane region" description="Helical" evidence="8">
    <location>
        <begin position="280"/>
        <end position="307"/>
    </location>
</feature>
<feature type="transmembrane region" description="Helical" evidence="8">
    <location>
        <begin position="202"/>
        <end position="221"/>
    </location>
</feature>
<evidence type="ECO:0000256" key="8">
    <source>
        <dbReference type="SAM" id="Phobius"/>
    </source>
</evidence>
<dbReference type="InterPro" id="IPR003439">
    <property type="entry name" value="ABC_transporter-like_ATP-bd"/>
</dbReference>
<dbReference type="Gene3D" id="1.20.1560.10">
    <property type="entry name" value="ABC transporter type 1, transmembrane domain"/>
    <property type="match status" value="1"/>
</dbReference>
<dbReference type="InterPro" id="IPR039421">
    <property type="entry name" value="Type_1_exporter"/>
</dbReference>
<evidence type="ECO:0000256" key="2">
    <source>
        <dbReference type="ARBA" id="ARBA00007577"/>
    </source>
</evidence>
<keyword evidence="6 8" id="KW-1133">Transmembrane helix</keyword>
<comment type="caution">
    <text evidence="11">The sequence shown here is derived from an EMBL/GenBank/DDBJ whole genome shotgun (WGS) entry which is preliminary data.</text>
</comment>
<dbReference type="Pfam" id="PF00664">
    <property type="entry name" value="ABC_membrane"/>
    <property type="match status" value="1"/>
</dbReference>